<reference evidence="6" key="1">
    <citation type="journal article" date="2019" name="Int. J. Syst. Evol. Microbiol.">
        <title>The Global Catalogue of Microorganisms (GCM) 10K type strain sequencing project: providing services to taxonomists for standard genome sequencing and annotation.</title>
        <authorList>
            <consortium name="The Broad Institute Genomics Platform"/>
            <consortium name="The Broad Institute Genome Sequencing Center for Infectious Disease"/>
            <person name="Wu L."/>
            <person name="Ma J."/>
        </authorList>
    </citation>
    <scope>NUCLEOTIDE SEQUENCE [LARGE SCALE GENOMIC DNA]</scope>
    <source>
        <strain evidence="6">JCM 9918</strain>
    </source>
</reference>
<evidence type="ECO:0000313" key="6">
    <source>
        <dbReference type="Proteomes" id="UP001596112"/>
    </source>
</evidence>
<dbReference type="InterPro" id="IPR000792">
    <property type="entry name" value="Tscrpt_reg_LuxR_C"/>
</dbReference>
<name>A0ABW1BFF7_9ACTN</name>
<evidence type="ECO:0000259" key="4">
    <source>
        <dbReference type="PROSITE" id="PS50043"/>
    </source>
</evidence>
<dbReference type="PANTHER" id="PTHR16305:SF35">
    <property type="entry name" value="TRANSCRIPTIONAL ACTIVATOR DOMAIN"/>
    <property type="match status" value="1"/>
</dbReference>
<dbReference type="InterPro" id="IPR016032">
    <property type="entry name" value="Sig_transdc_resp-reg_C-effctor"/>
</dbReference>
<keyword evidence="6" id="KW-1185">Reference proteome</keyword>
<protein>
    <submittedName>
        <fullName evidence="5">AAA family ATPase</fullName>
    </submittedName>
</protein>
<dbReference type="CDD" id="cd06170">
    <property type="entry name" value="LuxR_C_like"/>
    <property type="match status" value="1"/>
</dbReference>
<dbReference type="EMBL" id="JBHSNZ010000026">
    <property type="protein sequence ID" value="MFC5811669.1"/>
    <property type="molecule type" value="Genomic_DNA"/>
</dbReference>
<keyword evidence="2" id="KW-0067">ATP-binding</keyword>
<evidence type="ECO:0000256" key="2">
    <source>
        <dbReference type="ARBA" id="ARBA00022840"/>
    </source>
</evidence>
<keyword evidence="1" id="KW-0547">Nucleotide-binding</keyword>
<dbReference type="PROSITE" id="PS50043">
    <property type="entry name" value="HTH_LUXR_2"/>
    <property type="match status" value="1"/>
</dbReference>
<feature type="domain" description="HTH luxR-type" evidence="4">
    <location>
        <begin position="798"/>
        <end position="864"/>
    </location>
</feature>
<dbReference type="PANTHER" id="PTHR16305">
    <property type="entry name" value="TESTICULAR SOLUBLE ADENYLYL CYCLASE"/>
    <property type="match status" value="1"/>
</dbReference>
<dbReference type="Proteomes" id="UP001596112">
    <property type="component" value="Unassembled WGS sequence"/>
</dbReference>
<proteinExistence type="predicted"/>
<evidence type="ECO:0000313" key="5">
    <source>
        <dbReference type="EMBL" id="MFC5811669.1"/>
    </source>
</evidence>
<evidence type="ECO:0000256" key="3">
    <source>
        <dbReference type="SAM" id="MobiDB-lite"/>
    </source>
</evidence>
<dbReference type="PROSITE" id="PS00622">
    <property type="entry name" value="HTH_LUXR_1"/>
    <property type="match status" value="1"/>
</dbReference>
<dbReference type="PRINTS" id="PR00038">
    <property type="entry name" value="HTHLUXR"/>
</dbReference>
<comment type="caution">
    <text evidence="5">The sequence shown here is derived from an EMBL/GenBank/DDBJ whole genome shotgun (WGS) entry which is preliminary data.</text>
</comment>
<dbReference type="Pfam" id="PF13191">
    <property type="entry name" value="AAA_16"/>
    <property type="match status" value="1"/>
</dbReference>
<dbReference type="SUPFAM" id="SSF46894">
    <property type="entry name" value="C-terminal effector domain of the bipartite response regulators"/>
    <property type="match status" value="1"/>
</dbReference>
<evidence type="ECO:0000256" key="1">
    <source>
        <dbReference type="ARBA" id="ARBA00022741"/>
    </source>
</evidence>
<gene>
    <name evidence="5" type="ORF">ACFQGO_29895</name>
</gene>
<dbReference type="InterPro" id="IPR027417">
    <property type="entry name" value="P-loop_NTPase"/>
</dbReference>
<dbReference type="RefSeq" id="WP_272171493.1">
    <property type="nucleotide sequence ID" value="NZ_JAQOSL010000031.1"/>
</dbReference>
<dbReference type="InterPro" id="IPR041664">
    <property type="entry name" value="AAA_16"/>
</dbReference>
<accession>A0ABW1BFF7</accession>
<dbReference type="Gene3D" id="1.10.10.10">
    <property type="entry name" value="Winged helix-like DNA-binding domain superfamily/Winged helix DNA-binding domain"/>
    <property type="match status" value="1"/>
</dbReference>
<dbReference type="Pfam" id="PF00196">
    <property type="entry name" value="GerE"/>
    <property type="match status" value="1"/>
</dbReference>
<dbReference type="SUPFAM" id="SSF52540">
    <property type="entry name" value="P-loop containing nucleoside triphosphate hydrolases"/>
    <property type="match status" value="1"/>
</dbReference>
<dbReference type="InterPro" id="IPR036388">
    <property type="entry name" value="WH-like_DNA-bd_sf"/>
</dbReference>
<feature type="region of interest" description="Disordered" evidence="3">
    <location>
        <begin position="502"/>
        <end position="527"/>
    </location>
</feature>
<dbReference type="SMART" id="SM00421">
    <property type="entry name" value="HTH_LUXR"/>
    <property type="match status" value="1"/>
</dbReference>
<organism evidence="5 6">
    <name type="scientific">Streptomyces heilongjiangensis</name>
    <dbReference type="NCBI Taxonomy" id="945052"/>
    <lineage>
        <taxon>Bacteria</taxon>
        <taxon>Bacillati</taxon>
        <taxon>Actinomycetota</taxon>
        <taxon>Actinomycetes</taxon>
        <taxon>Kitasatosporales</taxon>
        <taxon>Streptomycetaceae</taxon>
        <taxon>Streptomyces</taxon>
    </lineage>
</organism>
<sequence length="873" mass="91510">MTEPPVPVLPGWRGKAGSLSLIAGRSGEIQLLEDALPIRPGGVPSPVPAVVLLEGSPGFGRTTLLRRAASTAEERGAQVLTARCSTTESGFPYGVVTQLLAPLTRLAPEVSTLLRSPSDAPRPVNWPCRELLVEATRRPLMLVVDDAQWADEPSVAVLARLLRQLRDVPVTVLLSATPSVRHRSLSQRLGLHVLHRVRDGADHTHRRDHLLGLGPLSPEAVAEVLVAHGWPAPVDPALAADVTRQCWGNPAVLVAALDGCEEVVSQGVGAATALRARLAEALARWAVHMVEELPDEARALLRSCALGAGELDTRQVIRLAGLSVPVGTRALALLTGLGLVGPADRPAPARPEFAGPALAELTATERERLHARAADICYQAGVRDSHVAGMLLAAPSFRPPWAVEVLCAGAADLRLAGPTRSLVRGMENALARTADLEERIGLHIELGLAAGSTDPAVCQRHLDMAYELCGTDPALALPRLSSADLLTLLQGPDALSDAMVGHPSRGVPPRHGHPWHGPSGPATGTLPSGSAVDVLPDAARSGLRAWRLAVSGTERHRVVELALHALHGTTSPAGVTLYTPTLAAAAALLLTEDADGARDVVLGMGALIDESLYVGEPTAALHGLLLRAWGYHVLGLPERTVTDLEAAADLGTRKPGHPRLVPLVAAARSTALRLGGLLPAAEKALSVDPVGTGEASLSTSFFLYARAELRAATGRPQQALADFLRCGHGLTGRGWNNPVLPPWRTRAAALAADLNNHAFAVALSSEAHRLELLWGPPTASAYDGSPSAGTGPGRGGDRCWGTVPLTPAEARVAALAGEGLSNRLIAERLSISPRTVELHLTRAYRKLGVSGRAELPAALALTRRENEGDDRVA</sequence>